<keyword evidence="2" id="KW-1185">Reference proteome</keyword>
<evidence type="ECO:0000313" key="1">
    <source>
        <dbReference type="EMBL" id="MBA3926763.1"/>
    </source>
</evidence>
<proteinExistence type="predicted"/>
<protein>
    <recommendedName>
        <fullName evidence="3">Two component regulator three Y domain-containing protein</fullName>
    </recommendedName>
</protein>
<dbReference type="EMBL" id="JABJVM010000010">
    <property type="protein sequence ID" value="MBA3926763.1"/>
    <property type="molecule type" value="Genomic_DNA"/>
</dbReference>
<comment type="caution">
    <text evidence="1">The sequence shown here is derived from an EMBL/GenBank/DDBJ whole genome shotgun (WGS) entry which is preliminary data.</text>
</comment>
<organism evidence="1 2">
    <name type="scientific">Listeria rustica</name>
    <dbReference type="NCBI Taxonomy" id="2713503"/>
    <lineage>
        <taxon>Bacteria</taxon>
        <taxon>Bacillati</taxon>
        <taxon>Bacillota</taxon>
        <taxon>Bacilli</taxon>
        <taxon>Bacillales</taxon>
        <taxon>Listeriaceae</taxon>
        <taxon>Listeria</taxon>
    </lineage>
</organism>
<dbReference type="RefSeq" id="WP_181676909.1">
    <property type="nucleotide sequence ID" value="NZ_JABJVM010000010.1"/>
</dbReference>
<evidence type="ECO:0000313" key="2">
    <source>
        <dbReference type="Proteomes" id="UP000548787"/>
    </source>
</evidence>
<reference evidence="1 2" key="1">
    <citation type="submission" date="2020-08" db="EMBL/GenBank/DDBJ databases">
        <title>Listeria ohnekaius sp. nov. and Listeria portnoyii sp. nov. isolated from non-agricultural and natural environments.</title>
        <authorList>
            <person name="Weller D."/>
            <person name="Belias A.M."/>
            <person name="Liao J."/>
            <person name="Guo S."/>
            <person name="Orsi R.H."/>
            <person name="Wiedmann M."/>
        </authorList>
    </citation>
    <scope>NUCLEOTIDE SEQUENCE [LARGE SCALE GENOMIC DNA]</scope>
    <source>
        <strain evidence="1 2">FSL W9-0585</strain>
    </source>
</reference>
<sequence>METQTVIQNVEVFFTDDFLEAKVMLESPQEDLVYAFYVYKVGTAEAIFKSAYKKFDTHRLEVTEPGAYKVKAFVKNVKTKQTVAQTSKAVQKTVVKEY</sequence>
<evidence type="ECO:0008006" key="3">
    <source>
        <dbReference type="Google" id="ProtNLM"/>
    </source>
</evidence>
<gene>
    <name evidence="1" type="ORF">HPK16_10460</name>
</gene>
<accession>A0A7W1YGL5</accession>
<dbReference type="AlphaFoldDB" id="A0A7W1YGL5"/>
<dbReference type="Proteomes" id="UP000548787">
    <property type="component" value="Unassembled WGS sequence"/>
</dbReference>
<name>A0A7W1YGL5_9LIST</name>